<dbReference type="RefSeq" id="WP_084622084.1">
    <property type="nucleotide sequence ID" value="NZ_HG322952.1"/>
</dbReference>
<dbReference type="PANTHER" id="PTHR44068">
    <property type="entry name" value="ZGC:194242"/>
    <property type="match status" value="1"/>
</dbReference>
<dbReference type="Gene3D" id="3.40.50.150">
    <property type="entry name" value="Vaccinia Virus protein VP39"/>
    <property type="match status" value="1"/>
</dbReference>
<dbReference type="GO" id="GO:0032259">
    <property type="term" value="P:methylation"/>
    <property type="evidence" value="ECO:0007669"/>
    <property type="project" value="UniProtKB-KW"/>
</dbReference>
<dbReference type="GO" id="GO:0016126">
    <property type="term" value="P:sterol biosynthetic process"/>
    <property type="evidence" value="ECO:0007669"/>
    <property type="project" value="TreeGrafter"/>
</dbReference>
<keyword evidence="2 4" id="KW-0808">Transferase</keyword>
<dbReference type="AlphaFoldDB" id="A0A7X6MPK8"/>
<comment type="caution">
    <text evidence="4">The sequence shown here is derived from an EMBL/GenBank/DDBJ whole genome shotgun (WGS) entry which is preliminary data.</text>
</comment>
<protein>
    <submittedName>
        <fullName evidence="4">Class I SAM-dependent methyltransferase</fullName>
    </submittedName>
</protein>
<evidence type="ECO:0000313" key="4">
    <source>
        <dbReference type="EMBL" id="NKZ12440.1"/>
    </source>
</evidence>
<dbReference type="CDD" id="cd02440">
    <property type="entry name" value="AdoMet_MTases"/>
    <property type="match status" value="1"/>
</dbReference>
<evidence type="ECO:0000313" key="5">
    <source>
        <dbReference type="Proteomes" id="UP000518188"/>
    </source>
</evidence>
<dbReference type="InterPro" id="IPR054877">
    <property type="entry name" value="PthPhpthDimycoMt"/>
</dbReference>
<organism evidence="4 5">
    <name type="scientific">Mycolicibacterium septicum DSM 44393</name>
    <dbReference type="NCBI Taxonomy" id="1341646"/>
    <lineage>
        <taxon>Bacteria</taxon>
        <taxon>Bacillati</taxon>
        <taxon>Actinomycetota</taxon>
        <taxon>Actinomycetes</taxon>
        <taxon>Mycobacteriales</taxon>
        <taxon>Mycobacteriaceae</taxon>
        <taxon>Mycolicibacterium</taxon>
    </lineage>
</organism>
<dbReference type="Proteomes" id="UP000518188">
    <property type="component" value="Unassembled WGS sequence"/>
</dbReference>
<evidence type="ECO:0000259" key="3">
    <source>
        <dbReference type="Pfam" id="PF08241"/>
    </source>
</evidence>
<dbReference type="GO" id="GO:0003838">
    <property type="term" value="F:sterol 24-C-methyltransferase activity"/>
    <property type="evidence" value="ECO:0007669"/>
    <property type="project" value="TreeGrafter"/>
</dbReference>
<dbReference type="PANTHER" id="PTHR44068:SF1">
    <property type="entry name" value="HYPOTHETICAL LOC100005854"/>
    <property type="match status" value="1"/>
</dbReference>
<feature type="domain" description="Methyltransferase type 11" evidence="3">
    <location>
        <begin position="92"/>
        <end position="186"/>
    </location>
</feature>
<evidence type="ECO:0000256" key="1">
    <source>
        <dbReference type="ARBA" id="ARBA00022603"/>
    </source>
</evidence>
<dbReference type="InterPro" id="IPR013216">
    <property type="entry name" value="Methyltransf_11"/>
</dbReference>
<dbReference type="InterPro" id="IPR029063">
    <property type="entry name" value="SAM-dependent_MTases_sf"/>
</dbReference>
<dbReference type="Pfam" id="PF08241">
    <property type="entry name" value="Methyltransf_11"/>
    <property type="match status" value="1"/>
</dbReference>
<name>A0A7X6MPK8_9MYCO</name>
<keyword evidence="1 4" id="KW-0489">Methyltransferase</keyword>
<proteinExistence type="predicted"/>
<dbReference type="InterPro" id="IPR050447">
    <property type="entry name" value="Erg6_SMT_methyltransf"/>
</dbReference>
<evidence type="ECO:0000256" key="2">
    <source>
        <dbReference type="ARBA" id="ARBA00022679"/>
    </source>
</evidence>
<dbReference type="NCBIfam" id="NF045823">
    <property type="entry name" value="PthPhpthDimycoMt"/>
    <property type="match status" value="1"/>
</dbReference>
<dbReference type="SUPFAM" id="SSF53335">
    <property type="entry name" value="S-adenosyl-L-methionine-dependent methyltransferases"/>
    <property type="match status" value="1"/>
</dbReference>
<gene>
    <name evidence="4" type="ORF">HGA11_15775</name>
</gene>
<accession>A0A7X6MPK8</accession>
<sequence>MVTLKNKLNLGVSRDWGIRKRIEQIPVRVQRFTFPYMTKKLKDDDLVFINYGYEEDPPLNLHLSEADEANRYFINLYHITAGQTDISGQRVLEVGCGHGGGASYLTRTFNPASYTGLDLNSVGIDYCRKRHDVQGLDFTAGDAEDLPFADRSFDVLINVESGCLYPRFPRFLTEVNRVLRPGGHFLYADHRPSHRIGTWDEDLANAPLQLVSQRVISAEVARGIEMNMDWARYAAERTAPRFLRQIVLRGHTEVATRLQRGTSEIGVAGSSDQHTGSWDQFRVYHFTTSE</sequence>
<dbReference type="EMBL" id="JAAXPJ010000006">
    <property type="protein sequence ID" value="NKZ12440.1"/>
    <property type="molecule type" value="Genomic_DNA"/>
</dbReference>
<reference evidence="4 5" key="1">
    <citation type="submission" date="2020-04" db="EMBL/GenBank/DDBJ databases">
        <title>MicrobeNet Type strains.</title>
        <authorList>
            <person name="Nicholson A.C."/>
        </authorList>
    </citation>
    <scope>NUCLEOTIDE SEQUENCE [LARGE SCALE GENOMIC DNA]</scope>
    <source>
        <strain evidence="4 5">ATCC 700731</strain>
    </source>
</reference>